<dbReference type="EMBL" id="CP002271">
    <property type="protein sequence ID" value="ADO75268.1"/>
    <property type="molecule type" value="Genomic_DNA"/>
</dbReference>
<proteinExistence type="predicted"/>
<dbReference type="PRINTS" id="PR00344">
    <property type="entry name" value="BCTRLSENSOR"/>
</dbReference>
<evidence type="ECO:0000313" key="6">
    <source>
        <dbReference type="Proteomes" id="UP000001351"/>
    </source>
</evidence>
<name>Q09DP9_STIAD</name>
<dbReference type="InterPro" id="IPR003594">
    <property type="entry name" value="HATPase_dom"/>
</dbReference>
<evidence type="ECO:0000256" key="2">
    <source>
        <dbReference type="ARBA" id="ARBA00012438"/>
    </source>
</evidence>
<dbReference type="Gene3D" id="3.30.565.10">
    <property type="entry name" value="Histidine kinase-like ATPase, C-terminal domain"/>
    <property type="match status" value="1"/>
</dbReference>
<comment type="catalytic activity">
    <reaction evidence="1">
        <text>ATP + protein L-histidine = ADP + protein N-phospho-L-histidine.</text>
        <dbReference type="EC" id="2.7.13.3"/>
    </reaction>
</comment>
<gene>
    <name evidence="4" type="ordered locus">STAUR_7513</name>
    <name evidence="5" type="ORF">STIAU_5626</name>
</gene>
<sequence>MRSTFSPAPPLNFLCEYQGGSGVGLSIVQTLVMRLGGNADVESTPGAGTTVLVTVLTA</sequence>
<dbReference type="InterPro" id="IPR036890">
    <property type="entry name" value="HATPase_C_sf"/>
</dbReference>
<dbReference type="SUPFAM" id="SSF55874">
    <property type="entry name" value="ATPase domain of HSP90 chaperone/DNA topoisomerase II/histidine kinase"/>
    <property type="match status" value="1"/>
</dbReference>
<reference evidence="5 7" key="1">
    <citation type="submission" date="2006-04" db="EMBL/GenBank/DDBJ databases">
        <authorList>
            <person name="Nierman W.C."/>
        </authorList>
    </citation>
    <scope>NUCLEOTIDE SEQUENCE [LARGE SCALE GENOMIC DNA]</scope>
    <source>
        <strain evidence="5 7">DW4/3-1</strain>
    </source>
</reference>
<dbReference type="GO" id="GO:0004673">
    <property type="term" value="F:protein histidine kinase activity"/>
    <property type="evidence" value="ECO:0007669"/>
    <property type="project" value="UniProtKB-EC"/>
</dbReference>
<evidence type="ECO:0000256" key="1">
    <source>
        <dbReference type="ARBA" id="ARBA00000085"/>
    </source>
</evidence>
<dbReference type="AlphaFoldDB" id="Q09DP9"/>
<keyword evidence="5" id="KW-0418">Kinase</keyword>
<dbReference type="KEGG" id="sur:STAUR_7513"/>
<dbReference type="RefSeq" id="WP_002609601.1">
    <property type="nucleotide sequence ID" value="NC_014623.1"/>
</dbReference>
<dbReference type="EMBL" id="AAMD01000002">
    <property type="protein sequence ID" value="EAU69908.1"/>
    <property type="molecule type" value="Genomic_DNA"/>
</dbReference>
<evidence type="ECO:0000313" key="7">
    <source>
        <dbReference type="Proteomes" id="UP000032702"/>
    </source>
</evidence>
<evidence type="ECO:0000313" key="5">
    <source>
        <dbReference type="EMBL" id="EAU69908.1"/>
    </source>
</evidence>
<accession>Q09DP9</accession>
<organism evidence="5 7">
    <name type="scientific">Stigmatella aurantiaca (strain DW4/3-1)</name>
    <dbReference type="NCBI Taxonomy" id="378806"/>
    <lineage>
        <taxon>Bacteria</taxon>
        <taxon>Pseudomonadati</taxon>
        <taxon>Myxococcota</taxon>
        <taxon>Myxococcia</taxon>
        <taxon>Myxococcales</taxon>
        <taxon>Cystobacterineae</taxon>
        <taxon>Archangiaceae</taxon>
        <taxon>Stigmatella</taxon>
    </lineage>
</organism>
<dbReference type="eggNOG" id="COG0643">
    <property type="taxonomic scope" value="Bacteria"/>
</dbReference>
<dbReference type="InterPro" id="IPR004358">
    <property type="entry name" value="Sig_transdc_His_kin-like_C"/>
</dbReference>
<keyword evidence="6" id="KW-1185">Reference proteome</keyword>
<dbReference type="Proteomes" id="UP000032702">
    <property type="component" value="Unassembled WGS sequence"/>
</dbReference>
<keyword evidence="5" id="KW-0808">Transferase</keyword>
<protein>
    <recommendedName>
        <fullName evidence="2">histidine kinase</fullName>
        <ecNumber evidence="2">2.7.13.3</ecNumber>
    </recommendedName>
</protein>
<dbReference type="EC" id="2.7.13.3" evidence="2"/>
<dbReference type="HOGENOM" id="CLU_2977114_0_0_7"/>
<dbReference type="Pfam" id="PF02518">
    <property type="entry name" value="HATPase_c"/>
    <property type="match status" value="1"/>
</dbReference>
<evidence type="ECO:0000259" key="3">
    <source>
        <dbReference type="Pfam" id="PF02518"/>
    </source>
</evidence>
<dbReference type="STRING" id="378806.STAUR_7513"/>
<dbReference type="Proteomes" id="UP000001351">
    <property type="component" value="Chromosome"/>
</dbReference>
<feature type="domain" description="Histidine kinase/HSP90-like ATPase" evidence="3">
    <location>
        <begin position="18"/>
        <end position="55"/>
    </location>
</feature>
<reference evidence="4 6" key="2">
    <citation type="journal article" date="2011" name="Mol. Biol. Evol.">
        <title>Comparative genomic analysis of fruiting body formation in Myxococcales.</title>
        <authorList>
            <person name="Huntley S."/>
            <person name="Hamann N."/>
            <person name="Wegener-Feldbrugge S."/>
            <person name="Treuner-Lange A."/>
            <person name="Kube M."/>
            <person name="Reinhardt R."/>
            <person name="Klages S."/>
            <person name="Muller R."/>
            <person name="Ronning C.M."/>
            <person name="Nierman W.C."/>
            <person name="Sogaard-Andersen L."/>
        </authorList>
    </citation>
    <scope>NUCLEOTIDE SEQUENCE [LARGE SCALE GENOMIC DNA]</scope>
    <source>
        <strain evidence="4 6">DW4/3-1</strain>
    </source>
</reference>
<evidence type="ECO:0000313" key="4">
    <source>
        <dbReference type="EMBL" id="ADO75268.1"/>
    </source>
</evidence>